<evidence type="ECO:0000259" key="2">
    <source>
        <dbReference type="PROSITE" id="PS50181"/>
    </source>
</evidence>
<dbReference type="AlphaFoldDB" id="A0ABD1CIR7"/>
<dbReference type="PANTHER" id="PTHR16134:SF148">
    <property type="entry name" value="S-PHASE KINASE-ASSOCIATED PROTEIN 2, ISOFORM A"/>
    <property type="match status" value="1"/>
</dbReference>
<dbReference type="Gene3D" id="3.80.10.10">
    <property type="entry name" value="Ribonuclease Inhibitor"/>
    <property type="match status" value="2"/>
</dbReference>
<proteinExistence type="predicted"/>
<organism evidence="3 4">
    <name type="scientific">Culex pipiens pipiens</name>
    <name type="common">Northern house mosquito</name>
    <dbReference type="NCBI Taxonomy" id="38569"/>
    <lineage>
        <taxon>Eukaryota</taxon>
        <taxon>Metazoa</taxon>
        <taxon>Ecdysozoa</taxon>
        <taxon>Arthropoda</taxon>
        <taxon>Hexapoda</taxon>
        <taxon>Insecta</taxon>
        <taxon>Pterygota</taxon>
        <taxon>Neoptera</taxon>
        <taxon>Endopterygota</taxon>
        <taxon>Diptera</taxon>
        <taxon>Nematocera</taxon>
        <taxon>Culicoidea</taxon>
        <taxon>Culicidae</taxon>
        <taxon>Culicinae</taxon>
        <taxon>Culicini</taxon>
        <taxon>Culex</taxon>
        <taxon>Culex</taxon>
    </lineage>
</organism>
<evidence type="ECO:0000313" key="4">
    <source>
        <dbReference type="Proteomes" id="UP001562425"/>
    </source>
</evidence>
<dbReference type="InterPro" id="IPR036047">
    <property type="entry name" value="F-box-like_dom_sf"/>
</dbReference>
<dbReference type="SUPFAM" id="SSF81383">
    <property type="entry name" value="F-box domain"/>
    <property type="match status" value="2"/>
</dbReference>
<evidence type="ECO:0000313" key="3">
    <source>
        <dbReference type="EMBL" id="KAL1376297.1"/>
    </source>
</evidence>
<dbReference type="Proteomes" id="UP001562425">
    <property type="component" value="Unassembled WGS sequence"/>
</dbReference>
<dbReference type="PANTHER" id="PTHR16134">
    <property type="entry name" value="F-BOX/TPR REPEAT PROTEIN POF3"/>
    <property type="match status" value="1"/>
</dbReference>
<feature type="domain" description="F-box" evidence="2">
    <location>
        <begin position="1"/>
        <end position="47"/>
    </location>
</feature>
<protein>
    <recommendedName>
        <fullName evidence="2">F-box domain-containing protein</fullName>
    </recommendedName>
</protein>
<dbReference type="InterPro" id="IPR001810">
    <property type="entry name" value="F-box_dom"/>
</dbReference>
<dbReference type="InterPro" id="IPR032675">
    <property type="entry name" value="LRR_dom_sf"/>
</dbReference>
<gene>
    <name evidence="3" type="ORF">pipiens_016974</name>
</gene>
<feature type="domain" description="F-box" evidence="2">
    <location>
        <begin position="553"/>
        <end position="599"/>
    </location>
</feature>
<dbReference type="EMBL" id="JBEHCU010011792">
    <property type="protein sequence ID" value="KAL1376297.1"/>
    <property type="molecule type" value="Genomic_DNA"/>
</dbReference>
<comment type="caution">
    <text evidence="3">The sequence shown here is derived from an EMBL/GenBank/DDBJ whole genome shotgun (WGS) entry which is preliminary data.</text>
</comment>
<feature type="compositionally biased region" description="Acidic residues" evidence="1">
    <location>
        <begin position="515"/>
        <end position="531"/>
    </location>
</feature>
<evidence type="ECO:0000256" key="1">
    <source>
        <dbReference type="SAM" id="MobiDB-lite"/>
    </source>
</evidence>
<sequence>MEDINCLPTEVLSHILGFLEPEDWKLASQVCRRWYNILQGARFQRQILMRINSTFVDPPTEQEKCALTHCRNLLITQWDESYDFEWYDEEDEDEEANSVESFRNIDVVEFKYLYQPSPELNAGELLFSQELNLESLELCSTFAGCRHILEDRLQQLQNLTELSLEIDEGRKSNPISMDHTFWVLRHDRLRKLKLSFAQRMNNFSVVTPALTSLEVRPFTVFSMPIITQYASQLQRVDIHIEYSELINDLLALKFPSLTNLRLRMDDDRDLQVRYANLQHRHADIYLDEQFVKNMPKLKRFRCESHFLFYRMASALARFGHPQLEEVKLDSMHFDAVQLVMLQELPRLKTFKMHRSEALPPPETPRILPRLYLPHLQELSLVYNESHIVFDKGLAGLKTLKMTVWSSRNHKILYKICNNLPNLEYLRLILNTKLVNTAFRYLNRLTKLRSIRVDNVELTERLWQYCPEMAGVRKLVLTNGNLTMGTVTALARLFPALNVLHLEECYFQGCDKERGESDEEDSGSEDEKDDDDDIIQAQYEAREKEHKQKCLPAMVDINDLSPEVLSHILDFLEPRSWKEASQVCRRWYNILKGARFQSKLQMRINKTFVDPPTEQEKNALTHCRNLLITQWDEALDYNWVGFDEDDEDDDTDEDEEENSEENFRKINVVEFKYLFEPSPEYHIGELLYSQELNLESLELSSTFAGCRYILEDRIQQFKNLTELILDITGNRVYGPIKRDHTSWVLRHDRVRNLKLFFDQQMNNFTVITPSINSLRLRSLTIFSLPFVTSYASQLACVDLELENPGLINDFFALKFPSLTHLRLQIDGDQDEQERYALLQHQHYADAYLDVEFVKSMPKLKYFRCESHMLFYRMAAAFAKFGQSQLEDFKLDWLHFNAEQLEKLQGLPRLKIFKMRRCEILGPPETPHILTRLHLPYLEELSLVYNKSQIVFDEGLVGLKKLKITVETSKNHKILYKICNNLPNLEHLRICLNARLVNTAFRHLDRLTKLQSIRVDNVQLNERLWQYCPKMAGVRKLVFTNGKLTMGSLKAAARLFPALNELYLDECYFQNCDVEINGVEQEESDSEEDESIKVQYQERVRQHFPKCRVSFRHSVYLKSRYE</sequence>
<name>A0ABD1CIR7_CULPP</name>
<reference evidence="3 4" key="1">
    <citation type="submission" date="2024-05" db="EMBL/GenBank/DDBJ databases">
        <title>Culex pipiens pipiens assembly and annotation.</title>
        <authorList>
            <person name="Alout H."/>
            <person name="Durand T."/>
        </authorList>
    </citation>
    <scope>NUCLEOTIDE SEQUENCE [LARGE SCALE GENOMIC DNA]</scope>
    <source>
        <strain evidence="3">HA-2024</strain>
        <tissue evidence="3">Whole body</tissue>
    </source>
</reference>
<feature type="region of interest" description="Disordered" evidence="1">
    <location>
        <begin position="511"/>
        <end position="531"/>
    </location>
</feature>
<dbReference type="Pfam" id="PF12937">
    <property type="entry name" value="F-box-like"/>
    <property type="match status" value="2"/>
</dbReference>
<dbReference type="PROSITE" id="PS50181">
    <property type="entry name" value="FBOX"/>
    <property type="match status" value="2"/>
</dbReference>
<keyword evidence="4" id="KW-1185">Reference proteome</keyword>
<dbReference type="SMART" id="SM00256">
    <property type="entry name" value="FBOX"/>
    <property type="match status" value="2"/>
</dbReference>
<dbReference type="Gene3D" id="1.20.1280.50">
    <property type="match status" value="2"/>
</dbReference>
<accession>A0ABD1CIR7</accession>
<dbReference type="SUPFAM" id="SSF52047">
    <property type="entry name" value="RNI-like"/>
    <property type="match status" value="2"/>
</dbReference>